<comment type="subcellular location">
    <subcellularLocation>
        <location evidence="2">Cell membrane</location>
        <topology evidence="2">Multi-pass membrane protein</topology>
    </subcellularLocation>
</comment>
<dbReference type="Gene3D" id="6.10.340.10">
    <property type="match status" value="1"/>
</dbReference>
<dbReference type="InterPro" id="IPR004358">
    <property type="entry name" value="Sig_transdc_His_kin-like_C"/>
</dbReference>
<evidence type="ECO:0000256" key="5">
    <source>
        <dbReference type="ARBA" id="ARBA00022553"/>
    </source>
</evidence>
<dbReference type="PRINTS" id="PR00344">
    <property type="entry name" value="BCTRLSENSOR"/>
</dbReference>
<dbReference type="OrthoDB" id="9786919at2"/>
<dbReference type="SUPFAM" id="SSF55874">
    <property type="entry name" value="ATPase domain of HSP90 chaperone/DNA topoisomerase II/histidine kinase"/>
    <property type="match status" value="1"/>
</dbReference>
<keyword evidence="10" id="KW-0067">ATP-binding</keyword>
<evidence type="ECO:0000256" key="2">
    <source>
        <dbReference type="ARBA" id="ARBA00004651"/>
    </source>
</evidence>
<dbReference type="GO" id="GO:0000155">
    <property type="term" value="F:phosphorelay sensor kinase activity"/>
    <property type="evidence" value="ECO:0007669"/>
    <property type="project" value="InterPro"/>
</dbReference>
<keyword evidence="18" id="KW-1185">Reference proteome</keyword>
<dbReference type="Gene3D" id="1.10.287.130">
    <property type="match status" value="1"/>
</dbReference>
<dbReference type="FunFam" id="1.10.287.130:FF:000001">
    <property type="entry name" value="Two-component sensor histidine kinase"/>
    <property type="match status" value="1"/>
</dbReference>
<dbReference type="PANTHER" id="PTHR45436">
    <property type="entry name" value="SENSOR HISTIDINE KINASE YKOH"/>
    <property type="match status" value="1"/>
</dbReference>
<evidence type="ECO:0000313" key="18">
    <source>
        <dbReference type="Proteomes" id="UP000031563"/>
    </source>
</evidence>
<evidence type="ECO:0000256" key="11">
    <source>
        <dbReference type="ARBA" id="ARBA00022989"/>
    </source>
</evidence>
<keyword evidence="5" id="KW-0597">Phosphoprotein</keyword>
<dbReference type="InterPro" id="IPR003594">
    <property type="entry name" value="HATPase_dom"/>
</dbReference>
<keyword evidence="9 17" id="KW-0418">Kinase</keyword>
<dbReference type="InterPro" id="IPR005467">
    <property type="entry name" value="His_kinase_dom"/>
</dbReference>
<evidence type="ECO:0000256" key="10">
    <source>
        <dbReference type="ARBA" id="ARBA00022840"/>
    </source>
</evidence>
<dbReference type="SMART" id="SM00387">
    <property type="entry name" value="HATPase_c"/>
    <property type="match status" value="1"/>
</dbReference>
<feature type="domain" description="HAMP" evidence="16">
    <location>
        <begin position="177"/>
        <end position="231"/>
    </location>
</feature>
<dbReference type="SMART" id="SM00388">
    <property type="entry name" value="HisKA"/>
    <property type="match status" value="1"/>
</dbReference>
<keyword evidence="4" id="KW-1003">Cell membrane</keyword>
<dbReference type="PROSITE" id="PS50885">
    <property type="entry name" value="HAMP"/>
    <property type="match status" value="1"/>
</dbReference>
<dbReference type="SUPFAM" id="SSF47384">
    <property type="entry name" value="Homodimeric domain of signal transducing histidine kinase"/>
    <property type="match status" value="1"/>
</dbReference>
<keyword evidence="6" id="KW-0808">Transferase</keyword>
<organism evidence="17 18">
    <name type="scientific">Bacillus thermotolerans</name>
    <name type="common">Quasibacillus thermotolerans</name>
    <dbReference type="NCBI Taxonomy" id="1221996"/>
    <lineage>
        <taxon>Bacteria</taxon>
        <taxon>Bacillati</taxon>
        <taxon>Bacillota</taxon>
        <taxon>Bacilli</taxon>
        <taxon>Bacillales</taxon>
        <taxon>Bacillaceae</taxon>
        <taxon>Bacillus</taxon>
    </lineage>
</organism>
<dbReference type="Proteomes" id="UP000031563">
    <property type="component" value="Unassembled WGS sequence"/>
</dbReference>
<dbReference type="GO" id="GO:0005886">
    <property type="term" value="C:plasma membrane"/>
    <property type="evidence" value="ECO:0007669"/>
    <property type="project" value="UniProtKB-SubCell"/>
</dbReference>
<dbReference type="Pfam" id="PF00672">
    <property type="entry name" value="HAMP"/>
    <property type="match status" value="1"/>
</dbReference>
<feature type="domain" description="Histidine kinase" evidence="15">
    <location>
        <begin position="239"/>
        <end position="450"/>
    </location>
</feature>
<comment type="caution">
    <text evidence="17">The sequence shown here is derived from an EMBL/GenBank/DDBJ whole genome shotgun (WGS) entry which is preliminary data.</text>
</comment>
<dbReference type="InterPro" id="IPR003661">
    <property type="entry name" value="HisK_dim/P_dom"/>
</dbReference>
<keyword evidence="13 14" id="KW-0472">Membrane</keyword>
<evidence type="ECO:0000256" key="1">
    <source>
        <dbReference type="ARBA" id="ARBA00000085"/>
    </source>
</evidence>
<accession>A0A0F5I8F1</accession>
<gene>
    <name evidence="17" type="ORF">QY95_00689</name>
</gene>
<dbReference type="SMART" id="SM00304">
    <property type="entry name" value="HAMP"/>
    <property type="match status" value="1"/>
</dbReference>
<dbReference type="CDD" id="cd06225">
    <property type="entry name" value="HAMP"/>
    <property type="match status" value="1"/>
</dbReference>
<dbReference type="FunFam" id="3.30.565.10:FF:000006">
    <property type="entry name" value="Sensor histidine kinase WalK"/>
    <property type="match status" value="1"/>
</dbReference>
<proteinExistence type="predicted"/>
<evidence type="ECO:0000256" key="7">
    <source>
        <dbReference type="ARBA" id="ARBA00022692"/>
    </source>
</evidence>
<sequence length="452" mass="51040">MKLRNRINLYTAVMFISLFILLNGAVYYTFSHVMLESELQDTTDEARQTVEGISRTDASVPANTLLRAYMPVSGMLQIVKQNGQAAAAVTAPSQGHLSEYPAVFYEKERHEIVEYEGVRYAFVSIPVVWEGGELASLQMTESLERAEEALAVLRAVLVAVTVIAMVPVILSSRWLSNFITQPISSMIRTMGEIQRSGQHKKIELPKKSKDELYQMADTFNHMMNLLQRNYEKQGQFISNASHELKTPLTVIESYASLLKRRGKEQPELFDESVEAIHSEAVRMKNLTEQLLQLARQEEQWNVELADVHLTPLVEKSVQAFQKAYNRGVTLQVEEDVILRTDQQKLSQLLYILMDNARKYSEASIQVVIRLQENWAVVEIIDQGIGIPADELASIFDRFYRVDKARTRKTGGFGLGLSLAKEIAEAMGADVRLESKEGEGTTAQIWLPLTDSH</sequence>
<dbReference type="InterPro" id="IPR036097">
    <property type="entry name" value="HisK_dim/P_sf"/>
</dbReference>
<reference evidence="17" key="1">
    <citation type="submission" date="2015-02" db="EMBL/GenBank/DDBJ databases">
        <title>Genome Assembly of Bacillaceae bacterium MTCC 8252.</title>
        <authorList>
            <person name="Verma A."/>
            <person name="Khatri I."/>
            <person name="Mual P."/>
            <person name="Subramanian S."/>
            <person name="Krishnamurthi S."/>
        </authorList>
    </citation>
    <scope>NUCLEOTIDE SEQUENCE [LARGE SCALE GENOMIC DNA]</scope>
    <source>
        <strain evidence="17">MTCC 8252</strain>
    </source>
</reference>
<evidence type="ECO:0000256" key="12">
    <source>
        <dbReference type="ARBA" id="ARBA00023012"/>
    </source>
</evidence>
<dbReference type="InterPro" id="IPR003660">
    <property type="entry name" value="HAMP_dom"/>
</dbReference>
<keyword evidence="11 14" id="KW-1133">Transmembrane helix</keyword>
<evidence type="ECO:0000256" key="6">
    <source>
        <dbReference type="ARBA" id="ARBA00022679"/>
    </source>
</evidence>
<keyword evidence="8" id="KW-0547">Nucleotide-binding</keyword>
<evidence type="ECO:0000259" key="16">
    <source>
        <dbReference type="PROSITE" id="PS50885"/>
    </source>
</evidence>
<dbReference type="PANTHER" id="PTHR45436:SF5">
    <property type="entry name" value="SENSOR HISTIDINE KINASE TRCS"/>
    <property type="match status" value="1"/>
</dbReference>
<dbReference type="AlphaFoldDB" id="A0A0F5HZ07"/>
<dbReference type="Pfam" id="PF00512">
    <property type="entry name" value="HisKA"/>
    <property type="match status" value="1"/>
</dbReference>
<dbReference type="EMBL" id="JWIR02000021">
    <property type="protein sequence ID" value="KKB41545.1"/>
    <property type="molecule type" value="Genomic_DNA"/>
</dbReference>
<evidence type="ECO:0000256" key="9">
    <source>
        <dbReference type="ARBA" id="ARBA00022777"/>
    </source>
</evidence>
<dbReference type="PROSITE" id="PS50109">
    <property type="entry name" value="HIS_KIN"/>
    <property type="match status" value="1"/>
</dbReference>
<dbReference type="SUPFAM" id="SSF158472">
    <property type="entry name" value="HAMP domain-like"/>
    <property type="match status" value="1"/>
</dbReference>
<dbReference type="CDD" id="cd00082">
    <property type="entry name" value="HisKA"/>
    <property type="match status" value="1"/>
</dbReference>
<dbReference type="CDD" id="cd00075">
    <property type="entry name" value="HATPase"/>
    <property type="match status" value="1"/>
</dbReference>
<dbReference type="GO" id="GO:0005524">
    <property type="term" value="F:ATP binding"/>
    <property type="evidence" value="ECO:0007669"/>
    <property type="project" value="UniProtKB-KW"/>
</dbReference>
<dbReference type="InterPro" id="IPR050428">
    <property type="entry name" value="TCS_sensor_his_kinase"/>
</dbReference>
<evidence type="ECO:0000256" key="4">
    <source>
        <dbReference type="ARBA" id="ARBA00022475"/>
    </source>
</evidence>
<accession>A0A0F5HZ07</accession>
<dbReference type="Pfam" id="PF02518">
    <property type="entry name" value="HATPase_c"/>
    <property type="match status" value="1"/>
</dbReference>
<keyword evidence="7 14" id="KW-0812">Transmembrane</keyword>
<dbReference type="InterPro" id="IPR036890">
    <property type="entry name" value="HATPase_C_sf"/>
</dbReference>
<protein>
    <recommendedName>
        <fullName evidence="3">histidine kinase</fullName>
        <ecNumber evidence="3">2.7.13.3</ecNumber>
    </recommendedName>
</protein>
<dbReference type="Gene3D" id="3.30.565.10">
    <property type="entry name" value="Histidine kinase-like ATPase, C-terminal domain"/>
    <property type="match status" value="1"/>
</dbReference>
<dbReference type="EC" id="2.7.13.3" evidence="3"/>
<evidence type="ECO:0000256" key="8">
    <source>
        <dbReference type="ARBA" id="ARBA00022741"/>
    </source>
</evidence>
<dbReference type="RefSeq" id="WP_039230699.1">
    <property type="nucleotide sequence ID" value="NZ_JWIR02000021.1"/>
</dbReference>
<evidence type="ECO:0000256" key="14">
    <source>
        <dbReference type="SAM" id="Phobius"/>
    </source>
</evidence>
<evidence type="ECO:0000259" key="15">
    <source>
        <dbReference type="PROSITE" id="PS50109"/>
    </source>
</evidence>
<evidence type="ECO:0000256" key="3">
    <source>
        <dbReference type="ARBA" id="ARBA00012438"/>
    </source>
</evidence>
<evidence type="ECO:0000313" key="17">
    <source>
        <dbReference type="EMBL" id="KKB41545.1"/>
    </source>
</evidence>
<name>A0A0F5HZ07_BACTR</name>
<dbReference type="STRING" id="1221996.QY95_00689"/>
<evidence type="ECO:0000256" key="13">
    <source>
        <dbReference type="ARBA" id="ARBA00023136"/>
    </source>
</evidence>
<comment type="catalytic activity">
    <reaction evidence="1">
        <text>ATP + protein L-histidine = ADP + protein N-phospho-L-histidine.</text>
        <dbReference type="EC" id="2.7.13.3"/>
    </reaction>
</comment>
<feature type="transmembrane region" description="Helical" evidence="14">
    <location>
        <begin position="7"/>
        <end position="30"/>
    </location>
</feature>
<keyword evidence="12" id="KW-0902">Two-component regulatory system</keyword>